<keyword evidence="3" id="KW-1185">Reference proteome</keyword>
<dbReference type="Proteomes" id="UP000605986">
    <property type="component" value="Unassembled WGS sequence"/>
</dbReference>
<comment type="caution">
    <text evidence="2">The sequence shown here is derived from an EMBL/GenBank/DDBJ whole genome shotgun (WGS) entry which is preliminary data.</text>
</comment>
<proteinExistence type="predicted"/>
<sequence>MTEPPKPSSSKESPGNPEKKADSGENIATIENLPIDVLSYALSFLPDKAAIRAILLSGPALYNAFKLREAYIASCVLFNTMDEPVVQEAIVTFNMKMAEWKGANAGIKAINRVYSSEQRRIYSQLLTFDRVKEMWRLQESIKYFAQRIPQSIIRKHPVLRFRDAFSLTPTVRIRFQRALYRLDAYMKIMEVMAKSYLYDNGGKNRDLNDEELEEAHWMHCLRDMEEHRIIKAFQSQYSVVELEQMSSICGLLITEIAPTFNAFLERDIELGTQLPYYITDPLTSGAMSLVAQGLPFLQDFVSAPSRIQRSKIMRKIKPPIDWNPRLPSRPPFPANDEKLTCVLHDCEPAPTPGRWAKMETPGFIMRTPFLKDPDQGPENAWAVLGRYAVFLNDSNGEPATPYYPLHWGYVFWDLEMLKKAEFHNIDSKSRFEYGFAVANDHPVHMNYAPLSRWDNAVAADLLLASRQEKLVLKARGKSGYFDFDGWAAEAEAAMFREFREQMEAAPPDVVAATFAPMLSMEGIQRWLNNFEAQNPELMRMALESLNLNGENGWAASLGPQPAVPESENRDETT</sequence>
<organism evidence="2 3">
    <name type="scientific">Fusarium austroafricanum</name>
    <dbReference type="NCBI Taxonomy" id="2364996"/>
    <lineage>
        <taxon>Eukaryota</taxon>
        <taxon>Fungi</taxon>
        <taxon>Dikarya</taxon>
        <taxon>Ascomycota</taxon>
        <taxon>Pezizomycotina</taxon>
        <taxon>Sordariomycetes</taxon>
        <taxon>Hypocreomycetidae</taxon>
        <taxon>Hypocreales</taxon>
        <taxon>Nectriaceae</taxon>
        <taxon>Fusarium</taxon>
        <taxon>Fusarium concolor species complex</taxon>
    </lineage>
</organism>
<gene>
    <name evidence="2" type="ORF">F53441_4285</name>
</gene>
<dbReference type="OrthoDB" id="5427059at2759"/>
<dbReference type="AlphaFoldDB" id="A0A8H4KP98"/>
<reference evidence="2" key="1">
    <citation type="submission" date="2020-01" db="EMBL/GenBank/DDBJ databases">
        <title>Identification and distribution of gene clusters putatively required for synthesis of sphingolipid metabolism inhibitors in phylogenetically diverse species of the filamentous fungus Fusarium.</title>
        <authorList>
            <person name="Kim H.-S."/>
            <person name="Busman M."/>
            <person name="Brown D.W."/>
            <person name="Divon H."/>
            <person name="Uhlig S."/>
            <person name="Proctor R.H."/>
        </authorList>
    </citation>
    <scope>NUCLEOTIDE SEQUENCE</scope>
    <source>
        <strain evidence="2">NRRL 53441</strain>
    </source>
</reference>
<accession>A0A8H4KP98</accession>
<feature type="region of interest" description="Disordered" evidence="1">
    <location>
        <begin position="553"/>
        <end position="573"/>
    </location>
</feature>
<dbReference type="EMBL" id="JAADJG010000165">
    <property type="protein sequence ID" value="KAF4453054.1"/>
    <property type="molecule type" value="Genomic_DNA"/>
</dbReference>
<evidence type="ECO:0000313" key="2">
    <source>
        <dbReference type="EMBL" id="KAF4453054.1"/>
    </source>
</evidence>
<protein>
    <submittedName>
        <fullName evidence="2">Uncharacterized protein</fullName>
    </submittedName>
</protein>
<name>A0A8H4KP98_9HYPO</name>
<evidence type="ECO:0000256" key="1">
    <source>
        <dbReference type="SAM" id="MobiDB-lite"/>
    </source>
</evidence>
<feature type="region of interest" description="Disordered" evidence="1">
    <location>
        <begin position="1"/>
        <end position="25"/>
    </location>
</feature>
<evidence type="ECO:0000313" key="3">
    <source>
        <dbReference type="Proteomes" id="UP000605986"/>
    </source>
</evidence>